<evidence type="ECO:0000256" key="8">
    <source>
        <dbReference type="ARBA" id="ARBA00023136"/>
    </source>
</evidence>
<sequence length="538" mass="59823">MEESSLLGNADGDTTYASQPCDNPTMPPSFAAQRHAKPFNLNVSFADIRHGAHKAQIPRWRYLFMFALILEDLAVFLFSLVICFVLKPESYITLSATMPTWLFMILQCGIWLAALGGCGAYQRHIMTDGYRIYTMILNSAFITIVGSGYLVYMFELSLPRTAVIEAPALAACLEILMRWGFKQYILRIRNKGQCLYNTVIIGSPQGIIDNLRMLKSSSVLGYRPIAVCPVVNEGNGSHNFTAAVEGPVYFSEFPVRFIPFSSDIANDLHAVNTQILLVTDTVARDSEQMRALSLLMESRGIELAFTVSVADVGGHRLHLRDSSQLQVLSASLPQYSYPAAILKRLYDIVVSAAALIVIGPLLIFPAALAIKNEDNGPVFYSQERIGKDGKPFKIFKLRSMHVNADKMAQELAEQTGKNHEFIFKLKDDPRITQVGKTIRKYSIDELPQFFNVLKGDMSIVGPGPHLQKEVQKFNTLYSTRLLVKPGITGPWQISGRSNLTQELSEQLDVSYIENWSITGDIVITLKTAVAIFKAVGAY</sequence>
<keyword evidence="13" id="KW-1185">Reference proteome</keyword>
<dbReference type="Pfam" id="PF02397">
    <property type="entry name" value="Bac_transf"/>
    <property type="match status" value="1"/>
</dbReference>
<keyword evidence="4" id="KW-1003">Cell membrane</keyword>
<evidence type="ECO:0000256" key="6">
    <source>
        <dbReference type="ARBA" id="ARBA00022692"/>
    </source>
</evidence>
<dbReference type="PANTHER" id="PTHR30576">
    <property type="entry name" value="COLANIC BIOSYNTHESIS UDP-GLUCOSE LIPID CARRIER TRANSFERASE"/>
    <property type="match status" value="1"/>
</dbReference>
<feature type="transmembrane region" description="Helical" evidence="10">
    <location>
        <begin position="132"/>
        <end position="152"/>
    </location>
</feature>
<evidence type="ECO:0000313" key="12">
    <source>
        <dbReference type="EMBL" id="OZG65596.1"/>
    </source>
</evidence>
<comment type="caution">
    <text evidence="12">The sequence shown here is derived from an EMBL/GenBank/DDBJ whole genome shotgun (WGS) entry which is preliminary data.</text>
</comment>
<evidence type="ECO:0000256" key="9">
    <source>
        <dbReference type="SAM" id="MobiDB-lite"/>
    </source>
</evidence>
<keyword evidence="7 10" id="KW-1133">Transmembrane helix</keyword>
<comment type="similarity">
    <text evidence="3">Belongs to the bacterial sugar transferase family.</text>
</comment>
<dbReference type="GO" id="GO:0005886">
    <property type="term" value="C:plasma membrane"/>
    <property type="evidence" value="ECO:0007669"/>
    <property type="project" value="UniProtKB-SubCell"/>
</dbReference>
<evidence type="ECO:0000256" key="7">
    <source>
        <dbReference type="ARBA" id="ARBA00022989"/>
    </source>
</evidence>
<dbReference type="GO" id="GO:0016780">
    <property type="term" value="F:phosphotransferase activity, for other substituted phosphate groups"/>
    <property type="evidence" value="ECO:0007669"/>
    <property type="project" value="TreeGrafter"/>
</dbReference>
<evidence type="ECO:0000256" key="10">
    <source>
        <dbReference type="SAM" id="Phobius"/>
    </source>
</evidence>
<dbReference type="InterPro" id="IPR017475">
    <property type="entry name" value="EPS_sugar_tfrase"/>
</dbReference>
<protein>
    <submittedName>
        <fullName evidence="12">Exopolysaccharide biosynthesis polyprenyl glycosylphosphotransferase</fullName>
    </submittedName>
</protein>
<keyword evidence="6 10" id="KW-0812">Transmembrane</keyword>
<proteinExistence type="inferred from homology"/>
<dbReference type="OrthoDB" id="9808602at2"/>
<feature type="transmembrane region" description="Helical" evidence="10">
    <location>
        <begin position="164"/>
        <end position="181"/>
    </location>
</feature>
<dbReference type="InterPro" id="IPR003362">
    <property type="entry name" value="Bact_transf"/>
</dbReference>
<feature type="transmembrane region" description="Helical" evidence="10">
    <location>
        <begin position="345"/>
        <end position="370"/>
    </location>
</feature>
<name>A0A261G3K5_9BIFI</name>
<organism evidence="12 13">
    <name type="scientific">Bifidobacterium aquikefiri</name>
    <dbReference type="NCBI Taxonomy" id="1653207"/>
    <lineage>
        <taxon>Bacteria</taxon>
        <taxon>Bacillati</taxon>
        <taxon>Actinomycetota</taxon>
        <taxon>Actinomycetes</taxon>
        <taxon>Bifidobacteriales</taxon>
        <taxon>Bifidobacteriaceae</taxon>
        <taxon>Bifidobacterium</taxon>
    </lineage>
</organism>
<dbReference type="RefSeq" id="WP_094694862.1">
    <property type="nucleotide sequence ID" value="NZ_MWXA01000008.1"/>
</dbReference>
<evidence type="ECO:0000256" key="5">
    <source>
        <dbReference type="ARBA" id="ARBA00022679"/>
    </source>
</evidence>
<evidence type="ECO:0000313" key="13">
    <source>
        <dbReference type="Proteomes" id="UP000216451"/>
    </source>
</evidence>
<keyword evidence="5 12" id="KW-0808">Transferase</keyword>
<evidence type="ECO:0000256" key="4">
    <source>
        <dbReference type="ARBA" id="ARBA00022475"/>
    </source>
</evidence>
<evidence type="ECO:0000256" key="1">
    <source>
        <dbReference type="ARBA" id="ARBA00004141"/>
    </source>
</evidence>
<dbReference type="GeneID" id="98296429"/>
<accession>A0A261G3K5</accession>
<dbReference type="Proteomes" id="UP000216451">
    <property type="component" value="Unassembled WGS sequence"/>
</dbReference>
<gene>
    <name evidence="12" type="ORF">BAQU_1779</name>
</gene>
<feature type="transmembrane region" description="Helical" evidence="10">
    <location>
        <begin position="99"/>
        <end position="120"/>
    </location>
</feature>
<dbReference type="AlphaFoldDB" id="A0A261G3K5"/>
<dbReference type="NCBIfam" id="TIGR03025">
    <property type="entry name" value="EPS_sugtrans"/>
    <property type="match status" value="1"/>
</dbReference>
<evidence type="ECO:0000256" key="2">
    <source>
        <dbReference type="ARBA" id="ARBA00004236"/>
    </source>
</evidence>
<dbReference type="EMBL" id="MWXA01000008">
    <property type="protein sequence ID" value="OZG65596.1"/>
    <property type="molecule type" value="Genomic_DNA"/>
</dbReference>
<keyword evidence="8 10" id="KW-0472">Membrane</keyword>
<reference evidence="12 13" key="1">
    <citation type="journal article" date="2017" name="BMC Genomics">
        <title>Comparative genomic and phylogenomic analyses of the Bifidobacteriaceae family.</title>
        <authorList>
            <person name="Lugli G.A."/>
            <person name="Milani C."/>
            <person name="Turroni F."/>
            <person name="Duranti S."/>
            <person name="Mancabelli L."/>
            <person name="Mangifesta M."/>
            <person name="Ferrario C."/>
            <person name="Modesto M."/>
            <person name="Mattarelli P."/>
            <person name="Jiri K."/>
            <person name="van Sinderen D."/>
            <person name="Ventura M."/>
        </authorList>
    </citation>
    <scope>NUCLEOTIDE SEQUENCE [LARGE SCALE GENOMIC DNA]</scope>
    <source>
        <strain evidence="12 13">LMG 28769</strain>
    </source>
</reference>
<evidence type="ECO:0000259" key="11">
    <source>
        <dbReference type="Pfam" id="PF02397"/>
    </source>
</evidence>
<feature type="domain" description="Bacterial sugar transferase" evidence="11">
    <location>
        <begin position="343"/>
        <end position="532"/>
    </location>
</feature>
<feature type="transmembrane region" description="Helical" evidence="10">
    <location>
        <begin position="62"/>
        <end position="87"/>
    </location>
</feature>
<evidence type="ECO:0000256" key="3">
    <source>
        <dbReference type="ARBA" id="ARBA00006464"/>
    </source>
</evidence>
<dbReference type="PANTHER" id="PTHR30576:SF4">
    <property type="entry name" value="UNDECAPRENYL-PHOSPHATE GALACTOSE PHOSPHOTRANSFERASE"/>
    <property type="match status" value="1"/>
</dbReference>
<feature type="region of interest" description="Disordered" evidence="9">
    <location>
        <begin position="1"/>
        <end position="22"/>
    </location>
</feature>
<comment type="subcellular location">
    <subcellularLocation>
        <location evidence="2">Cell membrane</location>
    </subcellularLocation>
    <subcellularLocation>
        <location evidence="1">Membrane</location>
        <topology evidence="1">Multi-pass membrane protein</topology>
    </subcellularLocation>
</comment>